<evidence type="ECO:0000256" key="1">
    <source>
        <dbReference type="SAM" id="MobiDB-lite"/>
    </source>
</evidence>
<evidence type="ECO:0000313" key="2">
    <source>
        <dbReference type="EMBL" id="MBB5745702.1"/>
    </source>
</evidence>
<keyword evidence="3" id="KW-1185">Reference proteome</keyword>
<dbReference type="GO" id="GO:0008641">
    <property type="term" value="F:ubiquitin-like modifier activating enzyme activity"/>
    <property type="evidence" value="ECO:0007669"/>
    <property type="project" value="InterPro"/>
</dbReference>
<proteinExistence type="predicted"/>
<dbReference type="GO" id="GO:0016779">
    <property type="term" value="F:nucleotidyltransferase activity"/>
    <property type="evidence" value="ECO:0007669"/>
    <property type="project" value="UniProtKB-KW"/>
</dbReference>
<dbReference type="Gene3D" id="3.40.50.720">
    <property type="entry name" value="NAD(P)-binding Rossmann-like Domain"/>
    <property type="match status" value="1"/>
</dbReference>
<dbReference type="InterPro" id="IPR035985">
    <property type="entry name" value="Ubiquitin-activating_enz"/>
</dbReference>
<dbReference type="RefSeq" id="WP_183212671.1">
    <property type="nucleotide sequence ID" value="NZ_JACHOR010000002.1"/>
</dbReference>
<accession>A0A7W9CHF1</accession>
<keyword evidence="2" id="KW-0808">Transferase</keyword>
<keyword evidence="2" id="KW-0548">Nucleotidyltransferase</keyword>
<name>A0A7W9CHF1_9CAUL</name>
<dbReference type="EMBL" id="JACHOR010000002">
    <property type="protein sequence ID" value="MBB5745702.1"/>
    <property type="molecule type" value="Genomic_DNA"/>
</dbReference>
<protein>
    <submittedName>
        <fullName evidence="2">Molybdopterin/thiamine biosynthesis adenylyltransferase</fullName>
    </submittedName>
</protein>
<organism evidence="2 3">
    <name type="scientific">Brevundimonas variabilis</name>
    <dbReference type="NCBI Taxonomy" id="74312"/>
    <lineage>
        <taxon>Bacteria</taxon>
        <taxon>Pseudomonadati</taxon>
        <taxon>Pseudomonadota</taxon>
        <taxon>Alphaproteobacteria</taxon>
        <taxon>Caulobacterales</taxon>
        <taxon>Caulobacteraceae</taxon>
        <taxon>Brevundimonas</taxon>
    </lineage>
</organism>
<comment type="caution">
    <text evidence="2">The sequence shown here is derived from an EMBL/GenBank/DDBJ whole genome shotgun (WGS) entry which is preliminary data.</text>
</comment>
<gene>
    <name evidence="2" type="ORF">GGR13_001286</name>
</gene>
<feature type="region of interest" description="Disordered" evidence="1">
    <location>
        <begin position="431"/>
        <end position="450"/>
    </location>
</feature>
<evidence type="ECO:0000313" key="3">
    <source>
        <dbReference type="Proteomes" id="UP000545037"/>
    </source>
</evidence>
<dbReference type="SUPFAM" id="SSF69572">
    <property type="entry name" value="Activating enzymes of the ubiquitin-like proteins"/>
    <property type="match status" value="1"/>
</dbReference>
<reference evidence="2 3" key="1">
    <citation type="submission" date="2020-08" db="EMBL/GenBank/DDBJ databases">
        <title>Genomic Encyclopedia of Type Strains, Phase IV (KMG-IV): sequencing the most valuable type-strain genomes for metagenomic binning, comparative biology and taxonomic classification.</title>
        <authorList>
            <person name="Goeker M."/>
        </authorList>
    </citation>
    <scope>NUCLEOTIDE SEQUENCE [LARGE SCALE GENOMIC DNA]</scope>
    <source>
        <strain evidence="2 3">DSM 4737</strain>
    </source>
</reference>
<sequence length="450" mass="47397">MLAEALNRTTLLIRTELREDVAEPMLVDALAGLTVVISADSSVVETASGRTAVITAALLMARSGHRVWIDCPDASMTEPQPPLAQTRLHDALRRAGADLLPDRTIEIGSPAEPVHFAVVFGKGQASAGTDVLYIGASDWSASLSADSPRDWTAAAQPFGAMAAGALAASEAFKVVMRGLAPFARSRQAYDRMFAAATEAVIDLTPAAARPAPDVGVFDLISGGAIANAALFALLRTPGILGRCRVIDNDESALSNLNRNALLLRSGVGRAKVEDLARYGHSLEIQPVVERYRESQFLGAVVLLGVDDIPSRWAAQRQRPDWLGVGATAGFAVQISSHDATTPCVGCLHPVAGDTDGPIPTVAFVSFWAGLLLAVRLLFRQEDRILVGDQTWFSPLRPEGWSYANMGLSAHADCPVGCDVLNCGVPTEPLTALSSGPGLKSTTHGSVGRHG</sequence>
<dbReference type="AlphaFoldDB" id="A0A7W9CHF1"/>
<dbReference type="Proteomes" id="UP000545037">
    <property type="component" value="Unassembled WGS sequence"/>
</dbReference>